<dbReference type="GO" id="GO:0070509">
    <property type="term" value="P:calcium ion import"/>
    <property type="evidence" value="ECO:0007669"/>
    <property type="project" value="TreeGrafter"/>
</dbReference>
<evidence type="ECO:0000256" key="6">
    <source>
        <dbReference type="SAM" id="Phobius"/>
    </source>
</evidence>
<gene>
    <name evidence="8" type="ORF">B0F89_13533</name>
</gene>
<dbReference type="InterPro" id="IPR027359">
    <property type="entry name" value="Volt_channel_dom_sf"/>
</dbReference>
<keyword evidence="5" id="KW-0175">Coiled coil</keyword>
<keyword evidence="8" id="KW-0406">Ion transport</keyword>
<evidence type="ECO:0000256" key="2">
    <source>
        <dbReference type="ARBA" id="ARBA00022692"/>
    </source>
</evidence>
<feature type="transmembrane region" description="Helical" evidence="6">
    <location>
        <begin position="41"/>
        <end position="63"/>
    </location>
</feature>
<dbReference type="GO" id="GO:0001518">
    <property type="term" value="C:voltage-gated sodium channel complex"/>
    <property type="evidence" value="ECO:0007669"/>
    <property type="project" value="TreeGrafter"/>
</dbReference>
<evidence type="ECO:0000313" key="9">
    <source>
        <dbReference type="Proteomes" id="UP000239861"/>
    </source>
</evidence>
<sequence>MIKLFISSKKFQNFIATLIVINGIILGLATSKQVVQEYSSILTFLDNTIIAIFTIEIILRIYVHRLSFFKDPWSLFDFFVVAISLVPANEGLSILRVLRVLRLFRLLTVIPQMRTIIAALLGVIPGIASVSMVLMLFFYVFAIMATNLYGDSFPQWFGTLGESMYTLFQVMTLESWSMGIVRPIMELYPYAWIFFVIYILIVTFVMVNLFIGLIVDAIFTIKGEQKEEKSKELQEIELLKEQVQELKQILLKKSKNDNP</sequence>
<dbReference type="SUPFAM" id="SSF81324">
    <property type="entry name" value="Voltage-gated potassium channels"/>
    <property type="match status" value="1"/>
</dbReference>
<organism evidence="8 9">
    <name type="scientific">Malaciobacter marinus</name>
    <dbReference type="NCBI Taxonomy" id="505249"/>
    <lineage>
        <taxon>Bacteria</taxon>
        <taxon>Pseudomonadati</taxon>
        <taxon>Campylobacterota</taxon>
        <taxon>Epsilonproteobacteria</taxon>
        <taxon>Campylobacterales</taxon>
        <taxon>Arcobacteraceae</taxon>
        <taxon>Malaciobacter</taxon>
    </lineage>
</organism>
<dbReference type="AlphaFoldDB" id="A0AB36ZT88"/>
<dbReference type="GO" id="GO:0005248">
    <property type="term" value="F:voltage-gated sodium channel activity"/>
    <property type="evidence" value="ECO:0007669"/>
    <property type="project" value="TreeGrafter"/>
</dbReference>
<keyword evidence="8" id="KW-0407">Ion channel</keyword>
<dbReference type="RefSeq" id="WP_104412750.1">
    <property type="nucleotide sequence ID" value="NZ_PTIW01000035.1"/>
</dbReference>
<keyword evidence="3 6" id="KW-1133">Transmembrane helix</keyword>
<dbReference type="EMBL" id="PTIW01000035">
    <property type="protein sequence ID" value="PPK58834.1"/>
    <property type="molecule type" value="Genomic_DNA"/>
</dbReference>
<dbReference type="PANTHER" id="PTHR10037:SF62">
    <property type="entry name" value="SODIUM CHANNEL PROTEIN 60E"/>
    <property type="match status" value="1"/>
</dbReference>
<dbReference type="Gene3D" id="1.20.120.350">
    <property type="entry name" value="Voltage-gated potassium channels. Chain C"/>
    <property type="match status" value="1"/>
</dbReference>
<dbReference type="Pfam" id="PF00520">
    <property type="entry name" value="Ion_trans"/>
    <property type="match status" value="1"/>
</dbReference>
<dbReference type="Proteomes" id="UP000239861">
    <property type="component" value="Unassembled WGS sequence"/>
</dbReference>
<feature type="transmembrane region" description="Helical" evidence="6">
    <location>
        <begin position="191"/>
        <end position="221"/>
    </location>
</feature>
<reference evidence="8 9" key="1">
    <citation type="submission" date="2018-02" db="EMBL/GenBank/DDBJ databases">
        <title>Subsurface microbial communities from deep shales in Ohio and West Virginia, USA.</title>
        <authorList>
            <person name="Wrighton K."/>
        </authorList>
    </citation>
    <scope>NUCLEOTIDE SEQUENCE [LARGE SCALE GENOMIC DNA]</scope>
    <source>
        <strain evidence="8 9">MARC-MIP3H16</strain>
    </source>
</reference>
<feature type="transmembrane region" description="Helical" evidence="6">
    <location>
        <begin position="115"/>
        <end position="141"/>
    </location>
</feature>
<accession>A0AB36ZT88</accession>
<feature type="transmembrane region" description="Helical" evidence="6">
    <location>
        <begin position="75"/>
        <end position="95"/>
    </location>
</feature>
<proteinExistence type="predicted"/>
<comment type="caution">
    <text evidence="8">The sequence shown here is derived from an EMBL/GenBank/DDBJ whole genome shotgun (WGS) entry which is preliminary data.</text>
</comment>
<evidence type="ECO:0000256" key="5">
    <source>
        <dbReference type="SAM" id="Coils"/>
    </source>
</evidence>
<evidence type="ECO:0000256" key="3">
    <source>
        <dbReference type="ARBA" id="ARBA00022989"/>
    </source>
</evidence>
<comment type="subcellular location">
    <subcellularLocation>
        <location evidence="1">Membrane</location>
        <topology evidence="1">Multi-pass membrane protein</topology>
    </subcellularLocation>
</comment>
<dbReference type="InterPro" id="IPR043203">
    <property type="entry name" value="VGCC_Ca_Na"/>
</dbReference>
<evidence type="ECO:0000313" key="8">
    <source>
        <dbReference type="EMBL" id="PPK58834.1"/>
    </source>
</evidence>
<feature type="coiled-coil region" evidence="5">
    <location>
        <begin position="222"/>
        <end position="256"/>
    </location>
</feature>
<dbReference type="InterPro" id="IPR005821">
    <property type="entry name" value="Ion_trans_dom"/>
</dbReference>
<name>A0AB36ZT88_9BACT</name>
<evidence type="ECO:0000259" key="7">
    <source>
        <dbReference type="Pfam" id="PF00520"/>
    </source>
</evidence>
<keyword evidence="8" id="KW-0813">Transport</keyword>
<keyword evidence="2 6" id="KW-0812">Transmembrane</keyword>
<evidence type="ECO:0000256" key="4">
    <source>
        <dbReference type="ARBA" id="ARBA00023136"/>
    </source>
</evidence>
<dbReference type="GO" id="GO:0008332">
    <property type="term" value="F:low voltage-gated calcium channel activity"/>
    <property type="evidence" value="ECO:0007669"/>
    <property type="project" value="TreeGrafter"/>
</dbReference>
<keyword evidence="4 6" id="KW-0472">Membrane</keyword>
<dbReference type="GO" id="GO:0086010">
    <property type="term" value="P:membrane depolarization during action potential"/>
    <property type="evidence" value="ECO:0007669"/>
    <property type="project" value="TreeGrafter"/>
</dbReference>
<dbReference type="Gene3D" id="1.10.287.70">
    <property type="match status" value="1"/>
</dbReference>
<dbReference type="PANTHER" id="PTHR10037">
    <property type="entry name" value="VOLTAGE-GATED CATION CHANNEL CALCIUM AND SODIUM"/>
    <property type="match status" value="1"/>
</dbReference>
<protein>
    <submittedName>
        <fullName evidence="8">Voltage-gated sodium channel</fullName>
    </submittedName>
</protein>
<feature type="transmembrane region" description="Helical" evidence="6">
    <location>
        <begin position="12"/>
        <end position="29"/>
    </location>
</feature>
<evidence type="ECO:0000256" key="1">
    <source>
        <dbReference type="ARBA" id="ARBA00004141"/>
    </source>
</evidence>
<feature type="domain" description="Ion transport" evidence="7">
    <location>
        <begin position="10"/>
        <end position="224"/>
    </location>
</feature>